<reference evidence="2 3" key="2">
    <citation type="submission" date="2019-08" db="EMBL/GenBank/DDBJ databases">
        <authorList>
            <person name="Henke P."/>
        </authorList>
    </citation>
    <scope>NUCLEOTIDE SEQUENCE [LARGE SCALE GENOMIC DNA]</scope>
    <source>
        <strain evidence="2">Phe10_nw2017</strain>
    </source>
</reference>
<dbReference type="AlphaFoldDB" id="A0A5C6M334"/>
<protein>
    <submittedName>
        <fullName evidence="2">Uncharacterized protein</fullName>
    </submittedName>
</protein>
<name>A0A5C6M334_9PLAN</name>
<evidence type="ECO:0000313" key="2">
    <source>
        <dbReference type="EMBL" id="TWW08613.1"/>
    </source>
</evidence>
<feature type="region of interest" description="Disordered" evidence="1">
    <location>
        <begin position="28"/>
        <end position="60"/>
    </location>
</feature>
<evidence type="ECO:0000313" key="3">
    <source>
        <dbReference type="Proteomes" id="UP000321083"/>
    </source>
</evidence>
<proteinExistence type="predicted"/>
<organism evidence="2 3">
    <name type="scientific">Planctomyces bekefii</name>
    <dbReference type="NCBI Taxonomy" id="1653850"/>
    <lineage>
        <taxon>Bacteria</taxon>
        <taxon>Pseudomonadati</taxon>
        <taxon>Planctomycetota</taxon>
        <taxon>Planctomycetia</taxon>
        <taxon>Planctomycetales</taxon>
        <taxon>Planctomycetaceae</taxon>
        <taxon>Planctomyces</taxon>
    </lineage>
</organism>
<evidence type="ECO:0000256" key="1">
    <source>
        <dbReference type="SAM" id="MobiDB-lite"/>
    </source>
</evidence>
<feature type="non-terminal residue" evidence="2">
    <location>
        <position position="1"/>
    </location>
</feature>
<accession>A0A5C6M334</accession>
<comment type="caution">
    <text evidence="2">The sequence shown here is derived from an EMBL/GenBank/DDBJ whole genome shotgun (WGS) entry which is preliminary data.</text>
</comment>
<gene>
    <name evidence="2" type="ORF">E3A20_22550</name>
</gene>
<keyword evidence="3" id="KW-1185">Reference proteome</keyword>
<dbReference type="Proteomes" id="UP000321083">
    <property type="component" value="Unassembled WGS sequence"/>
</dbReference>
<sequence length="120" mass="14205">GFENENDSRRVEFKIRVKSYEQRKKIKRLNKQKNKKADNPPYETASDETLDAESETEETIDKTLGDEQEIKANLEKLLGYKKNLKSIFYGSEMITLNYENLTDNSLLEKYEWSPLDKIYQ</sequence>
<reference evidence="2 3" key="1">
    <citation type="submission" date="2019-08" db="EMBL/GenBank/DDBJ databases">
        <title>100 year-old enigma solved: identification of Planctomyces bekefii, the type genus and species of the phylum Planctomycetes.</title>
        <authorList>
            <person name="Svetlana D.N."/>
            <person name="Overmann J."/>
        </authorList>
    </citation>
    <scope>NUCLEOTIDE SEQUENCE [LARGE SCALE GENOMIC DNA]</scope>
    <source>
        <strain evidence="2">Phe10_nw2017</strain>
    </source>
</reference>
<dbReference type="EMBL" id="SRHE01000580">
    <property type="protein sequence ID" value="TWW08613.1"/>
    <property type="molecule type" value="Genomic_DNA"/>
</dbReference>
<feature type="compositionally biased region" description="Acidic residues" evidence="1">
    <location>
        <begin position="45"/>
        <end position="58"/>
    </location>
</feature>